<comment type="caution">
    <text evidence="4">The sequence shown here is derived from an EMBL/GenBank/DDBJ whole genome shotgun (WGS) entry which is preliminary data.</text>
</comment>
<dbReference type="InterPro" id="IPR012338">
    <property type="entry name" value="Beta-lactam/transpept-like"/>
</dbReference>
<dbReference type="InterPro" id="IPR050789">
    <property type="entry name" value="Diverse_Enzym_Activities"/>
</dbReference>
<name>A0A423VI04_9PEZI</name>
<evidence type="ECO:0000313" key="4">
    <source>
        <dbReference type="EMBL" id="ROV90540.1"/>
    </source>
</evidence>
<organism evidence="4 5">
    <name type="scientific">Cytospora leucostoma</name>
    <dbReference type="NCBI Taxonomy" id="1230097"/>
    <lineage>
        <taxon>Eukaryota</taxon>
        <taxon>Fungi</taxon>
        <taxon>Dikarya</taxon>
        <taxon>Ascomycota</taxon>
        <taxon>Pezizomycotina</taxon>
        <taxon>Sordariomycetes</taxon>
        <taxon>Sordariomycetidae</taxon>
        <taxon>Diaporthales</taxon>
        <taxon>Cytosporaceae</taxon>
        <taxon>Cytospora</taxon>
    </lineage>
</organism>
<proteinExistence type="inferred from homology"/>
<dbReference type="Pfam" id="PF00144">
    <property type="entry name" value="Beta-lactamase"/>
    <property type="match status" value="1"/>
</dbReference>
<keyword evidence="2" id="KW-0378">Hydrolase</keyword>
<keyword evidence="5" id="KW-1185">Reference proteome</keyword>
<accession>A0A423VI04</accession>
<dbReference type="InParanoid" id="A0A423VI04"/>
<dbReference type="EMBL" id="LKEB01000097">
    <property type="protein sequence ID" value="ROV90540.1"/>
    <property type="molecule type" value="Genomic_DNA"/>
</dbReference>
<dbReference type="Gene3D" id="3.40.710.10">
    <property type="entry name" value="DD-peptidase/beta-lactamase superfamily"/>
    <property type="match status" value="1"/>
</dbReference>
<evidence type="ECO:0000256" key="2">
    <source>
        <dbReference type="ARBA" id="ARBA00022801"/>
    </source>
</evidence>
<dbReference type="GO" id="GO:0016787">
    <property type="term" value="F:hydrolase activity"/>
    <property type="evidence" value="ECO:0007669"/>
    <property type="project" value="UniProtKB-KW"/>
</dbReference>
<dbReference type="InterPro" id="IPR001466">
    <property type="entry name" value="Beta-lactam-related"/>
</dbReference>
<feature type="domain" description="Beta-lactamase-related" evidence="3">
    <location>
        <begin position="36"/>
        <end position="396"/>
    </location>
</feature>
<gene>
    <name evidence="4" type="ORF">VPNG_10039</name>
</gene>
<reference evidence="4 5" key="1">
    <citation type="submission" date="2015-09" db="EMBL/GenBank/DDBJ databases">
        <title>Host preference determinants of Valsa canker pathogens revealed by comparative genomics.</title>
        <authorList>
            <person name="Yin Z."/>
            <person name="Huang L."/>
        </authorList>
    </citation>
    <scope>NUCLEOTIDE SEQUENCE [LARGE SCALE GENOMIC DNA]</scope>
    <source>
        <strain evidence="4 5">SXYLt</strain>
    </source>
</reference>
<dbReference type="Proteomes" id="UP000285146">
    <property type="component" value="Unassembled WGS sequence"/>
</dbReference>
<sequence>MGERSEWHEKLDGILTAHVSQPSPLHLHMDDTKDMLIGASFMLVNKEGILFSGSSGRTSLGGSLEPWTIHTFAWMASLTKLPSTVCLLQLLSRGYLTLDEDLRSRFRETVVAHLASVQILRGFDATDQAILEPNVRPITLRHLLTHTSGLGYDLPSENLMRWRRSVGKLKNNLSWTGEGFSTPLLFEPGTAWLYGTGIDWATRLLEAVTGETLREYMDANIFKPLGIRNSVFRPGTMPGCREGKTPIPQPAKILFREPDRTLHEMKPQPISSRGDHELDSGGAGLFSTTYEYSKLLRGILGGELLPKDSIELLFAPQLDDRLQKSMMETLAISPAFAPNYPPKMPANFAFGGMMNLEDIPGRRKAGSITWSGMSNCRWWIDRTTGIAGLLVVSVLPYGDTVASKLFDELERAVYEELQA</sequence>
<evidence type="ECO:0000259" key="3">
    <source>
        <dbReference type="Pfam" id="PF00144"/>
    </source>
</evidence>
<protein>
    <recommendedName>
        <fullName evidence="3">Beta-lactamase-related domain-containing protein</fullName>
    </recommendedName>
</protein>
<dbReference type="PANTHER" id="PTHR43283:SF17">
    <property type="entry name" value="(LOVD), PUTATIVE (AFU_ORTHOLOGUE AFUA_5G00920)-RELATED"/>
    <property type="match status" value="1"/>
</dbReference>
<dbReference type="PANTHER" id="PTHR43283">
    <property type="entry name" value="BETA-LACTAMASE-RELATED"/>
    <property type="match status" value="1"/>
</dbReference>
<evidence type="ECO:0000256" key="1">
    <source>
        <dbReference type="ARBA" id="ARBA00009009"/>
    </source>
</evidence>
<comment type="similarity">
    <text evidence="1">Belongs to the class-A beta-lactamase family.</text>
</comment>
<dbReference type="OrthoDB" id="428260at2759"/>
<evidence type="ECO:0000313" key="5">
    <source>
        <dbReference type="Proteomes" id="UP000285146"/>
    </source>
</evidence>
<dbReference type="STRING" id="1230097.A0A423VI04"/>
<dbReference type="SUPFAM" id="SSF56601">
    <property type="entry name" value="beta-lactamase/transpeptidase-like"/>
    <property type="match status" value="1"/>
</dbReference>
<dbReference type="AlphaFoldDB" id="A0A423VI04"/>